<evidence type="ECO:0000256" key="8">
    <source>
        <dbReference type="ARBA" id="ARBA00023170"/>
    </source>
</evidence>
<evidence type="ECO:0000256" key="9">
    <source>
        <dbReference type="ARBA" id="ARBA00023180"/>
    </source>
</evidence>
<keyword evidence="2" id="KW-0433">Leucine-rich repeat</keyword>
<comment type="subcellular location">
    <subcellularLocation>
        <location evidence="1">Membrane</location>
        <topology evidence="1">Single-pass type I membrane protein</topology>
    </subcellularLocation>
</comment>
<dbReference type="Gramene" id="Pav_sc0002564.1_g090.1.br:mrna">
    <property type="protein sequence ID" value="Pav_sc0002564.1_g090.1.br:CDS:1"/>
    <property type="gene ID" value="Pav_sc0002564.1_g090.1.br"/>
</dbReference>
<evidence type="ECO:0000256" key="1">
    <source>
        <dbReference type="ARBA" id="ARBA00004479"/>
    </source>
</evidence>
<accession>A0A6P5U1A8</accession>
<evidence type="ECO:0000256" key="4">
    <source>
        <dbReference type="ARBA" id="ARBA00022729"/>
    </source>
</evidence>
<dbReference type="Pfam" id="PF08263">
    <property type="entry name" value="LRRNT_2"/>
    <property type="match status" value="1"/>
</dbReference>
<reference evidence="13" key="1">
    <citation type="submission" date="2025-08" db="UniProtKB">
        <authorList>
            <consortium name="RefSeq"/>
        </authorList>
    </citation>
    <scope>IDENTIFICATION</scope>
</reference>
<dbReference type="PANTHER" id="PTHR48063:SF90">
    <property type="entry name" value="OS11G0565920 PROTEIN"/>
    <property type="match status" value="1"/>
</dbReference>
<evidence type="ECO:0000256" key="10">
    <source>
        <dbReference type="SAM" id="SignalP"/>
    </source>
</evidence>
<feature type="domain" description="Leucine-rich repeat-containing N-terminal plant-type" evidence="11">
    <location>
        <begin position="38"/>
        <end position="75"/>
    </location>
</feature>
<keyword evidence="5" id="KW-0677">Repeat</keyword>
<keyword evidence="8" id="KW-0675">Receptor</keyword>
<keyword evidence="9" id="KW-0325">Glycoprotein</keyword>
<dbReference type="SUPFAM" id="SSF52058">
    <property type="entry name" value="L domain-like"/>
    <property type="match status" value="1"/>
</dbReference>
<evidence type="ECO:0000259" key="11">
    <source>
        <dbReference type="Pfam" id="PF08263"/>
    </source>
</evidence>
<evidence type="ECO:0000256" key="5">
    <source>
        <dbReference type="ARBA" id="ARBA00022737"/>
    </source>
</evidence>
<gene>
    <name evidence="13" type="primary">LOC110772793</name>
</gene>
<dbReference type="Proteomes" id="UP000515124">
    <property type="component" value="Unplaced"/>
</dbReference>
<dbReference type="RefSeq" id="XP_021832955.1">
    <property type="nucleotide sequence ID" value="XM_021977263.1"/>
</dbReference>
<dbReference type="GO" id="GO:0016020">
    <property type="term" value="C:membrane"/>
    <property type="evidence" value="ECO:0007669"/>
    <property type="project" value="UniProtKB-SubCell"/>
</dbReference>
<protein>
    <submittedName>
        <fullName evidence="13">Leucine-rich repeat receptor-like protein CLAVATA2</fullName>
    </submittedName>
</protein>
<dbReference type="InterPro" id="IPR013210">
    <property type="entry name" value="LRR_N_plant-typ"/>
</dbReference>
<dbReference type="Gene3D" id="3.80.10.10">
    <property type="entry name" value="Ribonuclease Inhibitor"/>
    <property type="match status" value="1"/>
</dbReference>
<keyword evidence="6" id="KW-1133">Transmembrane helix</keyword>
<dbReference type="InterPro" id="IPR032675">
    <property type="entry name" value="LRR_dom_sf"/>
</dbReference>
<keyword evidence="12" id="KW-1185">Reference proteome</keyword>
<evidence type="ECO:0000256" key="2">
    <source>
        <dbReference type="ARBA" id="ARBA00022614"/>
    </source>
</evidence>
<dbReference type="PANTHER" id="PTHR48063">
    <property type="entry name" value="LRR RECEPTOR-LIKE KINASE"/>
    <property type="match status" value="1"/>
</dbReference>
<dbReference type="GeneID" id="110772793"/>
<evidence type="ECO:0000256" key="6">
    <source>
        <dbReference type="ARBA" id="ARBA00022989"/>
    </source>
</evidence>
<dbReference type="KEGG" id="pavi:110772793"/>
<evidence type="ECO:0000313" key="12">
    <source>
        <dbReference type="Proteomes" id="UP000515124"/>
    </source>
</evidence>
<keyword evidence="4 10" id="KW-0732">Signal</keyword>
<dbReference type="AlphaFoldDB" id="A0A6P5U1A8"/>
<keyword evidence="7" id="KW-0472">Membrane</keyword>
<dbReference type="InterPro" id="IPR046956">
    <property type="entry name" value="RLP23-like"/>
</dbReference>
<evidence type="ECO:0000313" key="13">
    <source>
        <dbReference type="RefSeq" id="XP_021832955.1"/>
    </source>
</evidence>
<evidence type="ECO:0000256" key="7">
    <source>
        <dbReference type="ARBA" id="ARBA00023136"/>
    </source>
</evidence>
<sequence>MKIYHLNNISDFLLLLLCFLGDIGLASTGVKVKPICIEEERKALVSFKEDLTDPSRRLSSWVGHDCCQWERISCNNCTGHVAKIDLRNTYPHSTADEKWDDMEYEQSCLGGKINSSLLSLKHLYYLDLSWNNFEGIHIPKFFGELKTLRYLNISFAVFAG</sequence>
<name>A0A6P5U1A8_PRUAV</name>
<organism evidence="12 13">
    <name type="scientific">Prunus avium</name>
    <name type="common">Cherry</name>
    <name type="synonym">Cerasus avium</name>
    <dbReference type="NCBI Taxonomy" id="42229"/>
    <lineage>
        <taxon>Eukaryota</taxon>
        <taxon>Viridiplantae</taxon>
        <taxon>Streptophyta</taxon>
        <taxon>Embryophyta</taxon>
        <taxon>Tracheophyta</taxon>
        <taxon>Spermatophyta</taxon>
        <taxon>Magnoliopsida</taxon>
        <taxon>eudicotyledons</taxon>
        <taxon>Gunneridae</taxon>
        <taxon>Pentapetalae</taxon>
        <taxon>rosids</taxon>
        <taxon>fabids</taxon>
        <taxon>Rosales</taxon>
        <taxon>Rosaceae</taxon>
        <taxon>Amygdaloideae</taxon>
        <taxon>Amygdaleae</taxon>
        <taxon>Prunus</taxon>
    </lineage>
</organism>
<proteinExistence type="predicted"/>
<feature type="signal peptide" evidence="10">
    <location>
        <begin position="1"/>
        <end position="26"/>
    </location>
</feature>
<evidence type="ECO:0000256" key="3">
    <source>
        <dbReference type="ARBA" id="ARBA00022692"/>
    </source>
</evidence>
<keyword evidence="3" id="KW-0812">Transmembrane</keyword>
<feature type="chain" id="PRO_5028130618" evidence="10">
    <location>
        <begin position="27"/>
        <end position="160"/>
    </location>
</feature>